<accession>A0A0F0LEH5</accession>
<dbReference type="EMBL" id="JYIW01000017">
    <property type="protein sequence ID" value="KJL31089.1"/>
    <property type="molecule type" value="Genomic_DNA"/>
</dbReference>
<dbReference type="OrthoDB" id="5064425at2"/>
<organism evidence="1 2">
    <name type="scientific">Microbacterium oxydans</name>
    <dbReference type="NCBI Taxonomy" id="82380"/>
    <lineage>
        <taxon>Bacteria</taxon>
        <taxon>Bacillati</taxon>
        <taxon>Actinomycetota</taxon>
        <taxon>Actinomycetes</taxon>
        <taxon>Micrococcales</taxon>
        <taxon>Microbacteriaceae</taxon>
        <taxon>Microbacterium</taxon>
    </lineage>
</organism>
<comment type="caution">
    <text evidence="1">The sequence shown here is derived from an EMBL/GenBank/DDBJ whole genome shotgun (WGS) entry which is preliminary data.</text>
</comment>
<proteinExistence type="predicted"/>
<evidence type="ECO:0000313" key="2">
    <source>
        <dbReference type="Proteomes" id="UP000033640"/>
    </source>
</evidence>
<dbReference type="Proteomes" id="UP000033640">
    <property type="component" value="Unassembled WGS sequence"/>
</dbReference>
<evidence type="ECO:0000313" key="1">
    <source>
        <dbReference type="EMBL" id="KJL31089.1"/>
    </source>
</evidence>
<dbReference type="PATRIC" id="fig|82380.11.peg.556"/>
<gene>
    <name evidence="1" type="ORF">RS83_00540</name>
</gene>
<protein>
    <submittedName>
        <fullName evidence="1">Uncharacterized protein</fullName>
    </submittedName>
</protein>
<dbReference type="AlphaFoldDB" id="A0A0F0LEH5"/>
<reference evidence="1 2" key="1">
    <citation type="submission" date="2015-02" db="EMBL/GenBank/DDBJ databases">
        <title>Draft genome sequences of ten Microbacterium spp. with emphasis on heavy metal contaminated environments.</title>
        <authorList>
            <person name="Corretto E."/>
        </authorList>
    </citation>
    <scope>NUCLEOTIDE SEQUENCE [LARGE SCALE GENOMIC DNA]</scope>
    <source>
        <strain evidence="1 2">BEL4b</strain>
    </source>
</reference>
<sequence length="166" mass="17363">MFLLVATSVVVLASTIGCSAEPRPLPTATPLFATEDEAFAAAEEVYREYLDAGNARIAGKDSPDPQDYLVGQALEADIDAVNSFGGQGIRLSGSAVMTSFSGESMETQAVTATVCIDARNVRVINTAGDDVTPAARPDESLLRISFVSVDAVLRIADSELTDAESC</sequence>
<name>A0A0F0LEH5_9MICO</name>
<dbReference type="RefSeq" id="WP_045277977.1">
    <property type="nucleotide sequence ID" value="NZ_JYIW01000017.1"/>
</dbReference>